<evidence type="ECO:0000256" key="5">
    <source>
        <dbReference type="ARBA" id="ARBA00022622"/>
    </source>
</evidence>
<keyword evidence="13" id="KW-0325">Glycoprotein</keyword>
<comment type="similarity">
    <text evidence="3">Belongs to the peptidase M1 family.</text>
</comment>
<dbReference type="GO" id="GO:0098552">
    <property type="term" value="C:side of membrane"/>
    <property type="evidence" value="ECO:0007669"/>
    <property type="project" value="UniProtKB-KW"/>
</dbReference>
<comment type="cofactor">
    <cofactor evidence="1">
        <name>Zn(2+)</name>
        <dbReference type="ChEBI" id="CHEBI:29105"/>
    </cofactor>
</comment>
<evidence type="ECO:0000256" key="10">
    <source>
        <dbReference type="ARBA" id="ARBA00022833"/>
    </source>
</evidence>
<evidence type="ECO:0000256" key="12">
    <source>
        <dbReference type="ARBA" id="ARBA00023136"/>
    </source>
</evidence>
<keyword evidence="10" id="KW-0862">Zinc</keyword>
<dbReference type="EMBL" id="KB741015">
    <property type="protein sequence ID" value="ENN75297.1"/>
    <property type="molecule type" value="Genomic_DNA"/>
</dbReference>
<feature type="non-terminal residue" evidence="15">
    <location>
        <position position="1"/>
    </location>
</feature>
<evidence type="ECO:0000256" key="4">
    <source>
        <dbReference type="ARBA" id="ARBA00022475"/>
    </source>
</evidence>
<dbReference type="GO" id="GO:0042277">
    <property type="term" value="F:peptide binding"/>
    <property type="evidence" value="ECO:0007669"/>
    <property type="project" value="TreeGrafter"/>
</dbReference>
<keyword evidence="14" id="KW-0449">Lipoprotein</keyword>
<dbReference type="GO" id="GO:0008270">
    <property type="term" value="F:zinc ion binding"/>
    <property type="evidence" value="ECO:0007669"/>
    <property type="project" value="TreeGrafter"/>
</dbReference>
<dbReference type="GO" id="GO:0005737">
    <property type="term" value="C:cytoplasm"/>
    <property type="evidence" value="ECO:0007669"/>
    <property type="project" value="TreeGrafter"/>
</dbReference>
<keyword evidence="6" id="KW-0645">Protease</keyword>
<dbReference type="FunFam" id="2.60.40.1910:FF:000008">
    <property type="entry name" value="Aminopeptidase"/>
    <property type="match status" value="1"/>
</dbReference>
<accession>N6U9L6</accession>
<sequence length="467" mass="52369">MDLIGQIRAFRSTPQQYWAQHGARKLGGTEWTSSTKRGNDIILSQERFLLSGNDTTEYYVPITYTVSSDVTKFSNTTVKAWLVPGGTLTLSNVLEDSSWIILNNRQSGFYRVNYDSSLWSAILAQLSSNHLVIDVLNRAQIVSDAYNYARAGRNGGYGTWNYTDAMLVLKYLENEVDYYPWYAAIIGNNHLLQRIGYDSEEGQKFTAWMLKLMQKVYSTVPFDTLDSSNQVYTMKQILILARVCRYGDADCISSAKRLFANYRQNGVRTVVYCNALRHSDDVQGDFDFLWQQYTQTKLSSEIMTIYSGLGCAENTTVLKWYLGQTINSTSGIRVQDFTSVWSYVYSSGKTGTLASLEYIEENYAALKDAYSNVGSLISGISNYIYDEEQLAKLSALSNITGLTLSHQTSVETALNSSANAITWAQLLKEDIVTYLDAEDAAAGVAMSRSSSCLLLFALLALLNRVFY</sequence>
<reference evidence="15" key="1">
    <citation type="journal article" date="2013" name="Genome Biol.">
        <title>Draft genome of the mountain pine beetle, Dendroctonus ponderosae Hopkins, a major forest pest.</title>
        <authorList>
            <person name="Keeling C.I."/>
            <person name="Yuen M.M."/>
            <person name="Liao N.Y."/>
            <person name="Docking T.R."/>
            <person name="Chan S.K."/>
            <person name="Taylor G.A."/>
            <person name="Palmquist D.L."/>
            <person name="Jackman S.D."/>
            <person name="Nguyen A."/>
            <person name="Li M."/>
            <person name="Henderson H."/>
            <person name="Janes J.K."/>
            <person name="Zhao Y."/>
            <person name="Pandoh P."/>
            <person name="Moore R."/>
            <person name="Sperling F.A."/>
            <person name="Huber D.P."/>
            <person name="Birol I."/>
            <person name="Jones S.J."/>
            <person name="Bohlmann J."/>
        </authorList>
    </citation>
    <scope>NUCLEOTIDE SEQUENCE</scope>
</reference>
<keyword evidence="11" id="KW-0482">Metalloprotease</keyword>
<evidence type="ECO:0000256" key="13">
    <source>
        <dbReference type="ARBA" id="ARBA00023180"/>
    </source>
</evidence>
<dbReference type="AlphaFoldDB" id="N6U9L6"/>
<evidence type="ECO:0000256" key="6">
    <source>
        <dbReference type="ARBA" id="ARBA00022670"/>
    </source>
</evidence>
<evidence type="ECO:0000256" key="7">
    <source>
        <dbReference type="ARBA" id="ARBA00022723"/>
    </source>
</evidence>
<dbReference type="InterPro" id="IPR024571">
    <property type="entry name" value="ERAP1-like_C_dom"/>
</dbReference>
<dbReference type="GO" id="GO:0005886">
    <property type="term" value="C:plasma membrane"/>
    <property type="evidence" value="ECO:0007669"/>
    <property type="project" value="UniProtKB-SubCell"/>
</dbReference>
<dbReference type="GO" id="GO:0043171">
    <property type="term" value="P:peptide catabolic process"/>
    <property type="evidence" value="ECO:0007669"/>
    <property type="project" value="TreeGrafter"/>
</dbReference>
<name>N6U9L6_DENPD</name>
<evidence type="ECO:0000313" key="15">
    <source>
        <dbReference type="EMBL" id="ENN75297.1"/>
    </source>
</evidence>
<evidence type="ECO:0000256" key="8">
    <source>
        <dbReference type="ARBA" id="ARBA00022729"/>
    </source>
</evidence>
<keyword evidence="8" id="KW-0732">Signal</keyword>
<proteinExistence type="inferred from homology"/>
<keyword evidence="9" id="KW-0378">Hydrolase</keyword>
<dbReference type="Gene3D" id="1.25.50.20">
    <property type="match status" value="1"/>
</dbReference>
<gene>
    <name evidence="15" type="ORF">YQE_08074</name>
</gene>
<evidence type="ECO:0000256" key="14">
    <source>
        <dbReference type="ARBA" id="ARBA00023288"/>
    </source>
</evidence>
<evidence type="ECO:0000256" key="1">
    <source>
        <dbReference type="ARBA" id="ARBA00001947"/>
    </source>
</evidence>
<dbReference type="OMA" id="VEANIVY"/>
<keyword evidence="4" id="KW-1003">Cell membrane</keyword>
<comment type="subcellular location">
    <subcellularLocation>
        <location evidence="2">Cell membrane</location>
        <topology evidence="2">Lipid-anchor</topology>
        <topology evidence="2">GPI-anchor</topology>
    </subcellularLocation>
</comment>
<evidence type="ECO:0000256" key="9">
    <source>
        <dbReference type="ARBA" id="ARBA00022801"/>
    </source>
</evidence>
<evidence type="ECO:0000256" key="3">
    <source>
        <dbReference type="ARBA" id="ARBA00010136"/>
    </source>
</evidence>
<keyword evidence="12" id="KW-0472">Membrane</keyword>
<dbReference type="HOGENOM" id="CLU_003705_5_2_1"/>
<evidence type="ECO:0000256" key="11">
    <source>
        <dbReference type="ARBA" id="ARBA00023049"/>
    </source>
</evidence>
<dbReference type="PANTHER" id="PTHR11533:SF301">
    <property type="entry name" value="AMINOPEPTIDASE"/>
    <property type="match status" value="1"/>
</dbReference>
<dbReference type="GO" id="GO:0006508">
    <property type="term" value="P:proteolysis"/>
    <property type="evidence" value="ECO:0007669"/>
    <property type="project" value="UniProtKB-KW"/>
</dbReference>
<protein>
    <submittedName>
        <fullName evidence="15">Uncharacterized protein</fullName>
    </submittedName>
</protein>
<dbReference type="GO" id="GO:0070006">
    <property type="term" value="F:metalloaminopeptidase activity"/>
    <property type="evidence" value="ECO:0007669"/>
    <property type="project" value="TreeGrafter"/>
</dbReference>
<keyword evidence="5" id="KW-0336">GPI-anchor</keyword>
<evidence type="ECO:0000256" key="2">
    <source>
        <dbReference type="ARBA" id="ARBA00004609"/>
    </source>
</evidence>
<dbReference type="PANTHER" id="PTHR11533">
    <property type="entry name" value="PROTEASE M1 ZINC METALLOPROTEASE"/>
    <property type="match status" value="1"/>
</dbReference>
<dbReference type="OrthoDB" id="10031169at2759"/>
<dbReference type="InterPro" id="IPR050344">
    <property type="entry name" value="Peptidase_M1_aminopeptidases"/>
</dbReference>
<dbReference type="GO" id="GO:0005615">
    <property type="term" value="C:extracellular space"/>
    <property type="evidence" value="ECO:0007669"/>
    <property type="project" value="TreeGrafter"/>
</dbReference>
<organism evidence="15">
    <name type="scientific">Dendroctonus ponderosae</name>
    <name type="common">Mountain pine beetle</name>
    <dbReference type="NCBI Taxonomy" id="77166"/>
    <lineage>
        <taxon>Eukaryota</taxon>
        <taxon>Metazoa</taxon>
        <taxon>Ecdysozoa</taxon>
        <taxon>Arthropoda</taxon>
        <taxon>Hexapoda</taxon>
        <taxon>Insecta</taxon>
        <taxon>Pterygota</taxon>
        <taxon>Neoptera</taxon>
        <taxon>Endopterygota</taxon>
        <taxon>Coleoptera</taxon>
        <taxon>Polyphaga</taxon>
        <taxon>Cucujiformia</taxon>
        <taxon>Curculionidae</taxon>
        <taxon>Scolytinae</taxon>
        <taxon>Dendroctonus</taxon>
    </lineage>
</organism>
<dbReference type="Gene3D" id="2.60.40.1910">
    <property type="match status" value="1"/>
</dbReference>
<dbReference type="Pfam" id="PF11838">
    <property type="entry name" value="ERAP1_C"/>
    <property type="match status" value="1"/>
</dbReference>
<keyword evidence="7" id="KW-0479">Metal-binding</keyword>